<evidence type="ECO:0000256" key="5">
    <source>
        <dbReference type="ARBA" id="ARBA00023274"/>
    </source>
</evidence>
<keyword evidence="3 7" id="KW-0694">RNA-binding</keyword>
<dbReference type="GO" id="GO:0005829">
    <property type="term" value="C:cytosol"/>
    <property type="evidence" value="ECO:0007669"/>
    <property type="project" value="TreeGrafter"/>
</dbReference>
<keyword evidence="5 7" id="KW-0687">Ribonucleoprotein</keyword>
<comment type="function">
    <text evidence="7">Binds directly to 16S ribosomal RNA.</text>
</comment>
<dbReference type="GO" id="GO:0015935">
    <property type="term" value="C:small ribosomal subunit"/>
    <property type="evidence" value="ECO:0007669"/>
    <property type="project" value="TreeGrafter"/>
</dbReference>
<dbReference type="HAMAP" id="MF_00500">
    <property type="entry name" value="Ribosomal_bS20"/>
    <property type="match status" value="1"/>
</dbReference>
<dbReference type="InterPro" id="IPR036510">
    <property type="entry name" value="Ribosomal_bS20_sf"/>
</dbReference>
<evidence type="ECO:0000256" key="4">
    <source>
        <dbReference type="ARBA" id="ARBA00022980"/>
    </source>
</evidence>
<organism evidence="9">
    <name type="scientific">Baileyella intestinalis</name>
    <dbReference type="NCBI Taxonomy" id="2606709"/>
    <lineage>
        <taxon>Bacteria</taxon>
        <taxon>Bacillati</taxon>
        <taxon>Bacillota</taxon>
        <taxon>Clostridia</taxon>
        <taxon>Peptostreptococcales</taxon>
        <taxon>Anaerovoracaceae</taxon>
        <taxon>Baileyella</taxon>
    </lineage>
</organism>
<proteinExistence type="inferred from homology"/>
<dbReference type="SUPFAM" id="SSF46992">
    <property type="entry name" value="Ribosomal protein S20"/>
    <property type="match status" value="1"/>
</dbReference>
<dbReference type="AlphaFoldDB" id="A0A6A8M5B1"/>
<evidence type="ECO:0000256" key="6">
    <source>
        <dbReference type="ARBA" id="ARBA00035136"/>
    </source>
</evidence>
<dbReference type="RefSeq" id="WP_154571578.1">
    <property type="nucleotide sequence ID" value="NZ_JAQXPA010000006.1"/>
</dbReference>
<sequence>MANIKSAKKRIKVIDKKTARNARIKNHVKEAEKAFMTAVAKGDVAEAEKTFAVAEKKIMQASAKGTMHKNTAARTVSRLNRRLNNLKADN</sequence>
<dbReference type="PANTHER" id="PTHR33398:SF1">
    <property type="entry name" value="SMALL RIBOSOMAL SUBUNIT PROTEIN BS20C"/>
    <property type="match status" value="1"/>
</dbReference>
<dbReference type="PANTHER" id="PTHR33398">
    <property type="entry name" value="30S RIBOSOMAL PROTEIN S20"/>
    <property type="match status" value="1"/>
</dbReference>
<evidence type="ECO:0000256" key="2">
    <source>
        <dbReference type="ARBA" id="ARBA00022730"/>
    </source>
</evidence>
<feature type="coiled-coil region" evidence="8">
    <location>
        <begin position="14"/>
        <end position="89"/>
    </location>
</feature>
<evidence type="ECO:0000256" key="8">
    <source>
        <dbReference type="SAM" id="Coils"/>
    </source>
</evidence>
<reference evidence="9" key="1">
    <citation type="submission" date="2019-09" db="EMBL/GenBank/DDBJ databases">
        <title>In-depth cultivation of the pig gut microbiome towards novel bacterial diversity and tailored functional studies.</title>
        <authorList>
            <person name="Wylensek D."/>
            <person name="Hitch T.C.A."/>
            <person name="Clavel T."/>
        </authorList>
    </citation>
    <scope>NUCLEOTIDE SEQUENCE</scope>
    <source>
        <strain evidence="9">RF-744-FAT-WT-3</strain>
    </source>
</reference>
<protein>
    <recommendedName>
        <fullName evidence="6 7">Small ribosomal subunit protein bS20</fullName>
    </recommendedName>
</protein>
<accession>A0A6A8M5B1</accession>
<comment type="similarity">
    <text evidence="1 7">Belongs to the bacterial ribosomal protein bS20 family.</text>
</comment>
<dbReference type="EMBL" id="VUNB01000001">
    <property type="protein sequence ID" value="MST68101.1"/>
    <property type="molecule type" value="Genomic_DNA"/>
</dbReference>
<keyword evidence="2 7" id="KW-0699">rRNA-binding</keyword>
<dbReference type="NCBIfam" id="TIGR00029">
    <property type="entry name" value="S20"/>
    <property type="match status" value="1"/>
</dbReference>
<keyword evidence="8" id="KW-0175">Coiled coil</keyword>
<name>A0A6A8M5B1_9FIRM</name>
<dbReference type="GO" id="GO:0003735">
    <property type="term" value="F:structural constituent of ribosome"/>
    <property type="evidence" value="ECO:0007669"/>
    <property type="project" value="InterPro"/>
</dbReference>
<dbReference type="GO" id="GO:0070181">
    <property type="term" value="F:small ribosomal subunit rRNA binding"/>
    <property type="evidence" value="ECO:0007669"/>
    <property type="project" value="TreeGrafter"/>
</dbReference>
<evidence type="ECO:0000256" key="7">
    <source>
        <dbReference type="HAMAP-Rule" id="MF_00500"/>
    </source>
</evidence>
<evidence type="ECO:0000313" key="9">
    <source>
        <dbReference type="EMBL" id="MST68101.1"/>
    </source>
</evidence>
<evidence type="ECO:0000256" key="3">
    <source>
        <dbReference type="ARBA" id="ARBA00022884"/>
    </source>
</evidence>
<gene>
    <name evidence="7" type="primary">rpsT</name>
    <name evidence="9" type="ORF">FYJ66_00540</name>
</gene>
<evidence type="ECO:0000256" key="1">
    <source>
        <dbReference type="ARBA" id="ARBA00007634"/>
    </source>
</evidence>
<dbReference type="GO" id="GO:0006412">
    <property type="term" value="P:translation"/>
    <property type="evidence" value="ECO:0007669"/>
    <property type="project" value="UniProtKB-UniRule"/>
</dbReference>
<comment type="caution">
    <text evidence="9">The sequence shown here is derived from an EMBL/GenBank/DDBJ whole genome shotgun (WGS) entry which is preliminary data.</text>
</comment>
<dbReference type="InterPro" id="IPR002583">
    <property type="entry name" value="Ribosomal_bS20"/>
</dbReference>
<keyword evidence="4 7" id="KW-0689">Ribosomal protein</keyword>
<dbReference type="Gene3D" id="1.20.58.110">
    <property type="entry name" value="Ribosomal protein S20"/>
    <property type="match status" value="1"/>
</dbReference>
<dbReference type="Pfam" id="PF01649">
    <property type="entry name" value="Ribosomal_S20p"/>
    <property type="match status" value="1"/>
</dbReference>